<dbReference type="AlphaFoldDB" id="A0A9N8WFH1"/>
<accession>A0A9N8WFH1</accession>
<sequence>MPFILSQFLAAGETRLKHEFTGGLVYKRDTPNRIHKTLNERNEKIVILTQQRAAFDDIETVYSINSTSASVLSSQSFRTSINSVVSCGTIDADLSLPSRPSTAYHRRWMFTSLALNNDESHQICTFNPVTREHSIYPSSYHPHERSCLSQDIFVEPPPPYKS</sequence>
<organism evidence="1 2">
    <name type="scientific">Funneliformis caledonium</name>
    <dbReference type="NCBI Taxonomy" id="1117310"/>
    <lineage>
        <taxon>Eukaryota</taxon>
        <taxon>Fungi</taxon>
        <taxon>Fungi incertae sedis</taxon>
        <taxon>Mucoromycota</taxon>
        <taxon>Glomeromycotina</taxon>
        <taxon>Glomeromycetes</taxon>
        <taxon>Glomerales</taxon>
        <taxon>Glomeraceae</taxon>
        <taxon>Funneliformis</taxon>
    </lineage>
</organism>
<dbReference type="EMBL" id="CAJVPQ010000510">
    <property type="protein sequence ID" value="CAG8488119.1"/>
    <property type="molecule type" value="Genomic_DNA"/>
</dbReference>
<gene>
    <name evidence="1" type="ORF">FCALED_LOCUS3063</name>
</gene>
<protein>
    <submittedName>
        <fullName evidence="1">12421_t:CDS:1</fullName>
    </submittedName>
</protein>
<keyword evidence="2" id="KW-1185">Reference proteome</keyword>
<reference evidence="1" key="1">
    <citation type="submission" date="2021-06" db="EMBL/GenBank/DDBJ databases">
        <authorList>
            <person name="Kallberg Y."/>
            <person name="Tangrot J."/>
            <person name="Rosling A."/>
        </authorList>
    </citation>
    <scope>NUCLEOTIDE SEQUENCE</scope>
    <source>
        <strain evidence="1">UK204</strain>
    </source>
</reference>
<name>A0A9N8WFH1_9GLOM</name>
<proteinExistence type="predicted"/>
<comment type="caution">
    <text evidence="1">The sequence shown here is derived from an EMBL/GenBank/DDBJ whole genome shotgun (WGS) entry which is preliminary data.</text>
</comment>
<evidence type="ECO:0000313" key="1">
    <source>
        <dbReference type="EMBL" id="CAG8488119.1"/>
    </source>
</evidence>
<dbReference type="Proteomes" id="UP000789570">
    <property type="component" value="Unassembled WGS sequence"/>
</dbReference>
<dbReference type="OrthoDB" id="10460820at2759"/>
<evidence type="ECO:0000313" key="2">
    <source>
        <dbReference type="Proteomes" id="UP000789570"/>
    </source>
</evidence>